<reference evidence="3 4" key="1">
    <citation type="submission" date="2021-05" db="EMBL/GenBank/DDBJ databases">
        <title>A Polyphasic approach of four new species of the genus Ohtaekwangia: Ohtaekwangia histidinii sp. nov., Ohtaekwangia cretensis sp. nov., Ohtaekwangia indiensis sp. nov., Ohtaekwangia reichenbachii sp. nov. from diverse environment.</title>
        <authorList>
            <person name="Octaviana S."/>
        </authorList>
    </citation>
    <scope>NUCLEOTIDE SEQUENCE [LARGE SCALE GENOMIC DNA]</scope>
    <source>
        <strain evidence="3 4">PWU37</strain>
    </source>
</reference>
<protein>
    <submittedName>
        <fullName evidence="3">DUF4236 domain-containing protein</fullName>
    </submittedName>
</protein>
<feature type="transmembrane region" description="Helical" evidence="1">
    <location>
        <begin position="224"/>
        <end position="243"/>
    </location>
</feature>
<feature type="transmembrane region" description="Helical" evidence="1">
    <location>
        <begin position="111"/>
        <end position="130"/>
    </location>
</feature>
<dbReference type="Pfam" id="PF14020">
    <property type="entry name" value="DUF4236"/>
    <property type="match status" value="1"/>
</dbReference>
<feature type="domain" description="DUF4236" evidence="2">
    <location>
        <begin position="3"/>
        <end position="53"/>
    </location>
</feature>
<dbReference type="RefSeq" id="WP_254091490.1">
    <property type="nucleotide sequence ID" value="NZ_JAHESC010000024.1"/>
</dbReference>
<dbReference type="Proteomes" id="UP001319180">
    <property type="component" value="Unassembled WGS sequence"/>
</dbReference>
<keyword evidence="4" id="KW-1185">Reference proteome</keyword>
<keyword evidence="1" id="KW-1133">Transmembrane helix</keyword>
<evidence type="ECO:0000313" key="4">
    <source>
        <dbReference type="Proteomes" id="UP001319180"/>
    </source>
</evidence>
<name>A0AAP2DA53_9BACT</name>
<dbReference type="EMBL" id="JAHESC010000024">
    <property type="protein sequence ID" value="MBT1688263.1"/>
    <property type="molecule type" value="Genomic_DNA"/>
</dbReference>
<accession>A0AAP2DA53</accession>
<keyword evidence="1" id="KW-0472">Membrane</keyword>
<keyword evidence="1" id="KW-0812">Transmembrane</keyword>
<evidence type="ECO:0000259" key="2">
    <source>
        <dbReference type="Pfam" id="PF14020"/>
    </source>
</evidence>
<dbReference type="InterPro" id="IPR025330">
    <property type="entry name" value="DUF4236"/>
</dbReference>
<evidence type="ECO:0000313" key="3">
    <source>
        <dbReference type="EMBL" id="MBT1688263.1"/>
    </source>
</evidence>
<evidence type="ECO:0000256" key="1">
    <source>
        <dbReference type="SAM" id="Phobius"/>
    </source>
</evidence>
<comment type="caution">
    <text evidence="3">The sequence shown here is derived from an EMBL/GenBank/DDBJ whole genome shotgun (WGS) entry which is preliminary data.</text>
</comment>
<sequence length="453" mass="51766">MAWSFRKSKSFGLFRFTFSNRGLSMSAGVKGARIRFGGRGTHVTLGAGGIYYSQKLGGRAQAAAVNAWSLKQAEVEANMRDAEDDAAMNRLTDSTSQAFVEELESKARKVAFFKAVLIASLIAMAFYISYASEQFVVSEEHKTIFSVDKRRVHIRALPDKHSRSLGMTFQGTRLDVIDTSFQDWIKVTYRHGADSAGFIHASMGRLGRELAKRQYESRADKMPVLYVLGVLLAVLLVALLIWIRRLDERRKTMFVNYTMDDGLRALYDKFIECFQEFASTARVWHTGDAVTLDDSRRHGGASQAVNRKVIREISPHRLPSPHLVINVSVPYIRLPDKELYFFPERIIFRRGRQLGAVFYKHIQVMRGNVRFQESEGLPPDATVVEQRWKYLNKNGEPDRRFRDNQLLSICNYTEYTFTSQQGWNDTIMTSRVGAMDRFAEFIKLIGAYQQKVT</sequence>
<organism evidence="3 4">
    <name type="scientific">Dawidia soli</name>
    <dbReference type="NCBI Taxonomy" id="2782352"/>
    <lineage>
        <taxon>Bacteria</taxon>
        <taxon>Pseudomonadati</taxon>
        <taxon>Bacteroidota</taxon>
        <taxon>Cytophagia</taxon>
        <taxon>Cytophagales</taxon>
        <taxon>Chryseotaleaceae</taxon>
        <taxon>Dawidia</taxon>
    </lineage>
</organism>
<proteinExistence type="predicted"/>
<dbReference type="AlphaFoldDB" id="A0AAP2DA53"/>
<gene>
    <name evidence="3" type="ORF">KK078_16955</name>
</gene>